<dbReference type="Proteomes" id="UP000663827">
    <property type="component" value="Unassembled WGS sequence"/>
</dbReference>
<organism evidence="6 7">
    <name type="scientific">Rhizoctonia solani</name>
    <dbReference type="NCBI Taxonomy" id="456999"/>
    <lineage>
        <taxon>Eukaryota</taxon>
        <taxon>Fungi</taxon>
        <taxon>Dikarya</taxon>
        <taxon>Basidiomycota</taxon>
        <taxon>Agaricomycotina</taxon>
        <taxon>Agaricomycetes</taxon>
        <taxon>Cantharellales</taxon>
        <taxon>Ceratobasidiaceae</taxon>
        <taxon>Rhizoctonia</taxon>
    </lineage>
</organism>
<evidence type="ECO:0000313" key="6">
    <source>
        <dbReference type="EMBL" id="CAE7129889.1"/>
    </source>
</evidence>
<evidence type="ECO:0000313" key="7">
    <source>
        <dbReference type="Proteomes" id="UP000663827"/>
    </source>
</evidence>
<feature type="domain" description="MYND-type" evidence="5">
    <location>
        <begin position="236"/>
        <end position="278"/>
    </location>
</feature>
<dbReference type="PROSITE" id="PS50865">
    <property type="entry name" value="ZF_MYND_2"/>
    <property type="match status" value="1"/>
</dbReference>
<keyword evidence="2 4" id="KW-0863">Zinc-finger</keyword>
<gene>
    <name evidence="6" type="ORF">RDB_LOCUS62891</name>
</gene>
<dbReference type="PROSITE" id="PS01360">
    <property type="entry name" value="ZF_MYND_1"/>
    <property type="match status" value="1"/>
</dbReference>
<keyword evidence="3" id="KW-0862">Zinc</keyword>
<reference evidence="6" key="1">
    <citation type="submission" date="2021-01" db="EMBL/GenBank/DDBJ databases">
        <authorList>
            <person name="Kaushik A."/>
        </authorList>
    </citation>
    <scope>NUCLEOTIDE SEQUENCE</scope>
    <source>
        <strain evidence="6">AG5</strain>
    </source>
</reference>
<dbReference type="Pfam" id="PF01753">
    <property type="entry name" value="zf-MYND"/>
    <property type="match status" value="1"/>
</dbReference>
<proteinExistence type="predicted"/>
<dbReference type="Gene3D" id="6.10.140.2220">
    <property type="match status" value="1"/>
</dbReference>
<name>A0A8H3HZQ4_9AGAM</name>
<dbReference type="EMBL" id="CAJNJQ010001269">
    <property type="protein sequence ID" value="CAE7129889.1"/>
    <property type="molecule type" value="Genomic_DNA"/>
</dbReference>
<dbReference type="AlphaFoldDB" id="A0A8H3HZQ4"/>
<accession>A0A8H3HZQ4</accession>
<keyword evidence="1" id="KW-0479">Metal-binding</keyword>
<evidence type="ECO:0000256" key="2">
    <source>
        <dbReference type="ARBA" id="ARBA00022771"/>
    </source>
</evidence>
<evidence type="ECO:0000256" key="4">
    <source>
        <dbReference type="PROSITE-ProRule" id="PRU00134"/>
    </source>
</evidence>
<sequence length="283" mass="32095">MSTITINGRDLDVEAFRAEAISFTDMMAKNARLDEPLPTGQDFSEAEDKELQTQIQAMDILPQEAKSIMWAAFCAKQASKLARNLRELSLETQPKAFSTYVQILSLLPEAAHEPYYRMFLSSPESRVLSNLIGNAFGRGILWRRPSGPGCICGLLIELLFWCDASEGDDKKSPMDASVRRRVARKIASIKANNNFRYLPVTQKADIERLDGVLTVIEQMPEDFYLNSTRDHLLNQADCCGNDECDEDPTMRCSRCRSVEYCGKKCQARHWKNGHKVRCFAHEE</sequence>
<comment type="caution">
    <text evidence="6">The sequence shown here is derived from an EMBL/GenBank/DDBJ whole genome shotgun (WGS) entry which is preliminary data.</text>
</comment>
<dbReference type="SUPFAM" id="SSF144232">
    <property type="entry name" value="HIT/MYND zinc finger-like"/>
    <property type="match status" value="1"/>
</dbReference>
<evidence type="ECO:0000259" key="5">
    <source>
        <dbReference type="PROSITE" id="PS50865"/>
    </source>
</evidence>
<dbReference type="GO" id="GO:0008270">
    <property type="term" value="F:zinc ion binding"/>
    <property type="evidence" value="ECO:0007669"/>
    <property type="project" value="UniProtKB-KW"/>
</dbReference>
<evidence type="ECO:0000256" key="1">
    <source>
        <dbReference type="ARBA" id="ARBA00022723"/>
    </source>
</evidence>
<dbReference type="InterPro" id="IPR002893">
    <property type="entry name" value="Znf_MYND"/>
</dbReference>
<protein>
    <recommendedName>
        <fullName evidence="5">MYND-type domain-containing protein</fullName>
    </recommendedName>
</protein>
<evidence type="ECO:0000256" key="3">
    <source>
        <dbReference type="ARBA" id="ARBA00022833"/>
    </source>
</evidence>